<protein>
    <submittedName>
        <fullName evidence="3">Uncharacterized protein</fullName>
    </submittedName>
</protein>
<evidence type="ECO:0000256" key="1">
    <source>
        <dbReference type="ARBA" id="ARBA00034736"/>
    </source>
</evidence>
<feature type="region of interest" description="Disordered" evidence="2">
    <location>
        <begin position="682"/>
        <end position="718"/>
    </location>
</feature>
<comment type="caution">
    <text evidence="3">The sequence shown here is derived from an EMBL/GenBank/DDBJ whole genome shotgun (WGS) entry which is preliminary data.</text>
</comment>
<dbReference type="PANTHER" id="PTHR32226:SF2">
    <property type="entry name" value="TELO2-INTERACTING PROTEIN 2"/>
    <property type="match status" value="1"/>
</dbReference>
<organism evidence="3 4">
    <name type="scientific">Wickerhamomyces pijperi</name>
    <name type="common">Yeast</name>
    <name type="synonym">Pichia pijperi</name>
    <dbReference type="NCBI Taxonomy" id="599730"/>
    <lineage>
        <taxon>Eukaryota</taxon>
        <taxon>Fungi</taxon>
        <taxon>Dikarya</taxon>
        <taxon>Ascomycota</taxon>
        <taxon>Saccharomycotina</taxon>
        <taxon>Saccharomycetes</taxon>
        <taxon>Phaffomycetales</taxon>
        <taxon>Wickerhamomycetaceae</taxon>
        <taxon>Wickerhamomyces</taxon>
    </lineage>
</organism>
<feature type="compositionally biased region" description="Low complexity" evidence="2">
    <location>
        <begin position="705"/>
        <end position="717"/>
    </location>
</feature>
<reference evidence="3" key="2">
    <citation type="submission" date="2021-01" db="EMBL/GenBank/DDBJ databases">
        <authorList>
            <person name="Schikora-Tamarit M.A."/>
        </authorList>
    </citation>
    <scope>NUCLEOTIDE SEQUENCE</scope>
    <source>
        <strain evidence="3">CBS2887</strain>
    </source>
</reference>
<dbReference type="PANTHER" id="PTHR32226">
    <property type="entry name" value="TELO2-INTERACTING PROTEIN 2"/>
    <property type="match status" value="1"/>
</dbReference>
<gene>
    <name evidence="3" type="ORF">WICPIJ_009588</name>
</gene>
<dbReference type="GO" id="GO:0005634">
    <property type="term" value="C:nucleus"/>
    <property type="evidence" value="ECO:0007669"/>
    <property type="project" value="TreeGrafter"/>
</dbReference>
<dbReference type="GO" id="GO:0110078">
    <property type="term" value="C:TTT Hsp90 cochaperone complex"/>
    <property type="evidence" value="ECO:0007669"/>
    <property type="project" value="InterPro"/>
</dbReference>
<keyword evidence="4" id="KW-1185">Reference proteome</keyword>
<dbReference type="Pfam" id="PF10521">
    <property type="entry name" value="Tti2"/>
    <property type="match status" value="1"/>
</dbReference>
<feature type="compositionally biased region" description="Polar residues" evidence="2">
    <location>
        <begin position="691"/>
        <end position="704"/>
    </location>
</feature>
<comment type="similarity">
    <text evidence="1">Belongs to the TTI2 family.</text>
</comment>
<proteinExistence type="inferred from homology"/>
<accession>A0A9P8PN86</accession>
<dbReference type="EMBL" id="JAEUBG010005535">
    <property type="protein sequence ID" value="KAH3674309.1"/>
    <property type="molecule type" value="Genomic_DNA"/>
</dbReference>
<dbReference type="OrthoDB" id="6417021at2759"/>
<sequence length="778" mass="87937">MTSQILTNPDSSPLAILLLSQRLSSMTNLNLSILSALNGHDIFTQDLTKSQISQIKTLLNSSQANNNSIDELIRRIPERATVVTLICLLDDLNEEQRHTIVATIVKGLHVPESVNWFQPTQPAVLKFKQDAELYLLLLKNIPITDDSQTDAIIDSLSQFSMLCPWCSEVALKLQTEIVESLEPNQIKEHLHPLSNQIIQTFRNFKESSNAISRAGYKNFYNNNANTRLKGSMFSDDSESRFIWKSRNIASISKLNFLIEQVTLSDLRGQYWRVVVPSILNIIDDHEMDIKLLGVRVLSHTLLRFQNNSQDQGEPIFFTFVPFLRQTGLFQVFMDSISGMLTYLPTKTLGISSESSGEVLDVSYTVCLQLITSFHQDSKDFNGQLIALVNSNIFHSLTMVKDDIFVLSTLLSQTEQILNKLSLQMLKLLPRLIFILGNLISDPFLTSRNAHVLVSQVLQIIKLVILNCWIRVDSHRFDLLGMLIIIYQKERDIILEDHVNILNDINVCVKLLMSCVADIDAMKFDLKKLVQNDPDLMELFKDYNPFNNSFSTGTFSSTPAYNSNRTDMKSTTMYTDLTSSTSFMNQSIIVSREFSSLFKRETRTFPRFFSSSNTVIVNSRDIPGLKAQSSASDHLKEFKYFSYGRSLVEEEDEAELDLTALTPCFTLGSDFLVLMDNKPEANPATKCLESGDTPQDNTAPPNFQPNLTSQSNSSNTLTWPSRDPAKIPCSFLFRHVTVFWKLFISLRTLPAVRSHTLILFPPAESKTVGFVDKISSTGD</sequence>
<evidence type="ECO:0000313" key="4">
    <source>
        <dbReference type="Proteomes" id="UP000774326"/>
    </source>
</evidence>
<evidence type="ECO:0000313" key="3">
    <source>
        <dbReference type="EMBL" id="KAH3674309.1"/>
    </source>
</evidence>
<dbReference type="Proteomes" id="UP000774326">
    <property type="component" value="Unassembled WGS sequence"/>
</dbReference>
<dbReference type="InterPro" id="IPR018870">
    <property type="entry name" value="Tti2"/>
</dbReference>
<evidence type="ECO:0000256" key="2">
    <source>
        <dbReference type="SAM" id="MobiDB-lite"/>
    </source>
</evidence>
<reference evidence="3" key="1">
    <citation type="journal article" date="2021" name="Open Biol.">
        <title>Shared evolutionary footprints suggest mitochondrial oxidative damage underlies multiple complex I losses in fungi.</title>
        <authorList>
            <person name="Schikora-Tamarit M.A."/>
            <person name="Marcet-Houben M."/>
            <person name="Nosek J."/>
            <person name="Gabaldon T."/>
        </authorList>
    </citation>
    <scope>NUCLEOTIDE SEQUENCE</scope>
    <source>
        <strain evidence="3">CBS2887</strain>
    </source>
</reference>
<dbReference type="AlphaFoldDB" id="A0A9P8PN86"/>
<name>A0A9P8PN86_WICPI</name>
<dbReference type="GO" id="GO:0005829">
    <property type="term" value="C:cytosol"/>
    <property type="evidence" value="ECO:0007669"/>
    <property type="project" value="TreeGrafter"/>
</dbReference>